<evidence type="ECO:0008006" key="5">
    <source>
        <dbReference type="Google" id="ProtNLM"/>
    </source>
</evidence>
<dbReference type="RefSeq" id="WP_353302705.1">
    <property type="nucleotide sequence ID" value="NZ_BAABWN010000005.1"/>
</dbReference>
<organism evidence="3 4">
    <name type="scientific">Sessilibacter corallicola</name>
    <dbReference type="NCBI Taxonomy" id="2904075"/>
    <lineage>
        <taxon>Bacteria</taxon>
        <taxon>Pseudomonadati</taxon>
        <taxon>Pseudomonadota</taxon>
        <taxon>Gammaproteobacteria</taxon>
        <taxon>Cellvibrionales</taxon>
        <taxon>Cellvibrionaceae</taxon>
        <taxon>Sessilibacter</taxon>
    </lineage>
</organism>
<protein>
    <recommendedName>
        <fullName evidence="5">DUF3108 domain-containing protein</fullName>
    </recommendedName>
</protein>
<comment type="caution">
    <text evidence="3">The sequence shown here is derived from an EMBL/GenBank/DDBJ whole genome shotgun (WGS) entry which is preliminary data.</text>
</comment>
<dbReference type="Proteomes" id="UP001465153">
    <property type="component" value="Unassembled WGS sequence"/>
</dbReference>
<sequence length="303" mass="34477">MISTRFFSQALLPLVVSAVPMITAHASVPSKQPIAKTPDELITVAKPQTNALEVPTGSDEIIAPSNLEIIAQTERVKSRELCEADILHQVDGVNFEYDAQIRSVSVQSNRRISSTQSGLWQMHSKAQWLFLSIEETSVFMMPSWKLHHFEHKRSGLGQSKDLEITVDHQNHSYLSETAKGDRTLNFEDELYDSLNYQLRLQLDVACDPNTTQFHYPIAKKKGVRDYYFTRLEDERVKTEVGEFDAVKLIKEEDNGKRKTTVWLAKDLAYSVVKLDHTEGDKTDSLSISNKPKLNEPSREISER</sequence>
<evidence type="ECO:0000313" key="3">
    <source>
        <dbReference type="EMBL" id="GAA6168044.1"/>
    </source>
</evidence>
<dbReference type="EMBL" id="BAABWN010000005">
    <property type="protein sequence ID" value="GAA6168044.1"/>
    <property type="molecule type" value="Genomic_DNA"/>
</dbReference>
<accession>A0ABQ0A8S1</accession>
<name>A0ABQ0A8S1_9GAMM</name>
<feature type="signal peptide" evidence="2">
    <location>
        <begin position="1"/>
        <end position="26"/>
    </location>
</feature>
<feature type="region of interest" description="Disordered" evidence="1">
    <location>
        <begin position="279"/>
        <end position="303"/>
    </location>
</feature>
<evidence type="ECO:0000256" key="2">
    <source>
        <dbReference type="SAM" id="SignalP"/>
    </source>
</evidence>
<feature type="chain" id="PRO_5046297343" description="DUF3108 domain-containing protein" evidence="2">
    <location>
        <begin position="27"/>
        <end position="303"/>
    </location>
</feature>
<dbReference type="Pfam" id="PF11306">
    <property type="entry name" value="DUF3108"/>
    <property type="match status" value="1"/>
</dbReference>
<dbReference type="InterPro" id="IPR021457">
    <property type="entry name" value="DUF3108"/>
</dbReference>
<evidence type="ECO:0000313" key="4">
    <source>
        <dbReference type="Proteomes" id="UP001465153"/>
    </source>
</evidence>
<gene>
    <name evidence="3" type="ORF">NBRC116591_18550</name>
</gene>
<feature type="compositionally biased region" description="Basic and acidic residues" evidence="1">
    <location>
        <begin position="292"/>
        <end position="303"/>
    </location>
</feature>
<proteinExistence type="predicted"/>
<keyword evidence="2" id="KW-0732">Signal</keyword>
<reference evidence="3 4" key="1">
    <citation type="submission" date="2024-04" db="EMBL/GenBank/DDBJ databases">
        <title>Draft genome sequence of Sessilibacter corallicola NBRC 116591.</title>
        <authorList>
            <person name="Miyakawa T."/>
            <person name="Kusuya Y."/>
            <person name="Miura T."/>
        </authorList>
    </citation>
    <scope>NUCLEOTIDE SEQUENCE [LARGE SCALE GENOMIC DNA]</scope>
    <source>
        <strain evidence="3 4">KU-00831-HH</strain>
    </source>
</reference>
<evidence type="ECO:0000256" key="1">
    <source>
        <dbReference type="SAM" id="MobiDB-lite"/>
    </source>
</evidence>
<keyword evidence="4" id="KW-1185">Reference proteome</keyword>